<keyword evidence="5" id="KW-0574">Periplasm</keyword>
<feature type="signal peptide" evidence="9">
    <location>
        <begin position="1"/>
        <end position="22"/>
    </location>
</feature>
<dbReference type="Gene3D" id="3.60.10.10">
    <property type="entry name" value="Endonuclease/exonuclease/phosphatase"/>
    <property type="match status" value="1"/>
</dbReference>
<feature type="compositionally biased region" description="Low complexity" evidence="8">
    <location>
        <begin position="29"/>
        <end position="77"/>
    </location>
</feature>
<evidence type="ECO:0000313" key="11">
    <source>
        <dbReference type="EMBL" id="KAJ9624228.1"/>
    </source>
</evidence>
<feature type="domain" description="Thioredoxin" evidence="10">
    <location>
        <begin position="62"/>
        <end position="262"/>
    </location>
</feature>
<comment type="similarity">
    <text evidence="2">Belongs to the thioredoxin family. DsbA subfamily.</text>
</comment>
<evidence type="ECO:0000256" key="8">
    <source>
        <dbReference type="SAM" id="MobiDB-lite"/>
    </source>
</evidence>
<evidence type="ECO:0000256" key="9">
    <source>
        <dbReference type="SAM" id="SignalP"/>
    </source>
</evidence>
<feature type="region of interest" description="Disordered" evidence="8">
    <location>
        <begin position="24"/>
        <end position="77"/>
    </location>
</feature>
<dbReference type="SUPFAM" id="SSF52833">
    <property type="entry name" value="Thioredoxin-like"/>
    <property type="match status" value="1"/>
</dbReference>
<dbReference type="PROSITE" id="PS51352">
    <property type="entry name" value="THIOREDOXIN_2"/>
    <property type="match status" value="1"/>
</dbReference>
<dbReference type="PROSITE" id="PS51257">
    <property type="entry name" value="PROKAR_LIPOPROTEIN"/>
    <property type="match status" value="1"/>
</dbReference>
<dbReference type="SUPFAM" id="SSF56219">
    <property type="entry name" value="DNase I-like"/>
    <property type="match status" value="1"/>
</dbReference>
<name>A0AA38XV40_9EURO</name>
<dbReference type="InterPro" id="IPR013766">
    <property type="entry name" value="Thioredoxin_domain"/>
</dbReference>
<evidence type="ECO:0000256" key="5">
    <source>
        <dbReference type="ARBA" id="ARBA00022764"/>
    </source>
</evidence>
<evidence type="ECO:0000256" key="3">
    <source>
        <dbReference type="ARBA" id="ARBA00013831"/>
    </source>
</evidence>
<dbReference type="Pfam" id="PF01323">
    <property type="entry name" value="DSBA"/>
    <property type="match status" value="1"/>
</dbReference>
<dbReference type="GO" id="GO:0042597">
    <property type="term" value="C:periplasmic space"/>
    <property type="evidence" value="ECO:0007669"/>
    <property type="project" value="UniProtKB-SubCell"/>
</dbReference>
<dbReference type="InterPro" id="IPR050824">
    <property type="entry name" value="Thiol_disulfide_DsbA"/>
</dbReference>
<keyword evidence="7" id="KW-0676">Redox-active center</keyword>
<evidence type="ECO:0000259" key="10">
    <source>
        <dbReference type="PROSITE" id="PS51352"/>
    </source>
</evidence>
<dbReference type="InterPro" id="IPR036691">
    <property type="entry name" value="Endo/exonu/phosph_ase_sf"/>
</dbReference>
<reference evidence="11" key="1">
    <citation type="submission" date="2022-10" db="EMBL/GenBank/DDBJ databases">
        <title>Culturing micro-colonial fungi from biological soil crusts in the Mojave desert and describing Neophaeococcomyces mojavensis, and introducing the new genera and species Taxawa tesnikishii.</title>
        <authorList>
            <person name="Kurbessoian T."/>
            <person name="Stajich J.E."/>
        </authorList>
    </citation>
    <scope>NUCLEOTIDE SEQUENCE</scope>
    <source>
        <strain evidence="11">TK_35</strain>
    </source>
</reference>
<organism evidence="11">
    <name type="scientific">Knufia peltigerae</name>
    <dbReference type="NCBI Taxonomy" id="1002370"/>
    <lineage>
        <taxon>Eukaryota</taxon>
        <taxon>Fungi</taxon>
        <taxon>Dikarya</taxon>
        <taxon>Ascomycota</taxon>
        <taxon>Pezizomycotina</taxon>
        <taxon>Eurotiomycetes</taxon>
        <taxon>Chaetothyriomycetidae</taxon>
        <taxon>Chaetothyriales</taxon>
        <taxon>Trichomeriaceae</taxon>
        <taxon>Knufia</taxon>
    </lineage>
</organism>
<sequence length="525" mass="55375">MKTRFAALALAALLPILAACKADDGTTNTSAPAQPAATPTSTESAAPAAGGETAAPAAEGDKTAASAAPAPTTAALTGPAPVEGADYQLIPNGQPFQPAAGKVEVVEIFGYVCPACAAFQPLVSPWKAGLPSDVNFVYVPAMFGGTWDNYARAFYAAQTLGVQEKTHEALYSAIHSQQTLKGERGADSVDDIAKFYGAYGVDPKQFAATMGSFAVNAKTNSAKQFAQRSQISGTPSIIVNGKYLVKGKSFPDMLRIADHLIARERDVFPAVTSPTTRTLRLLTANIQAGSSTRRYSDYVTRSWSHALPAGRKRSSLDAIATLARGHDIVGLQEADPGSLRSGFTNQTHYLAQRAGFNYWSHQPNRRMGGVASSANGLLSKLEPVEVQDHALPGRIGGRGVLLAKFGDGRDGLAVAVAHLSLGAGSRMAQLGFIAELLSDHPNAVLMGDFNCLAERPEMQVLYQKTRLQPPGCIVPTFPSWRPDRAIDHILVSSGLQTRNVEAVPAAFSDHLALAMAIDVPADALR</sequence>
<dbReference type="PANTHER" id="PTHR35891">
    <property type="entry name" value="THIOL:DISULFIDE INTERCHANGE PROTEIN DSBA"/>
    <property type="match status" value="1"/>
</dbReference>
<dbReference type="InterPro" id="IPR023205">
    <property type="entry name" value="DsbA/DsbL"/>
</dbReference>
<evidence type="ECO:0000256" key="1">
    <source>
        <dbReference type="ARBA" id="ARBA00004418"/>
    </source>
</evidence>
<dbReference type="InterPro" id="IPR001853">
    <property type="entry name" value="DSBA-like_thioredoxin_dom"/>
</dbReference>
<dbReference type="InterPro" id="IPR005135">
    <property type="entry name" value="Endo/exonuclease/phosphatase"/>
</dbReference>
<dbReference type="AlphaFoldDB" id="A0AA38XV40"/>
<protein>
    <recommendedName>
        <fullName evidence="3">Thiol:disulfide interchange protein DsbA</fullName>
    </recommendedName>
</protein>
<accession>A0AA38XV40</accession>
<keyword evidence="6" id="KW-1015">Disulfide bond</keyword>
<dbReference type="Pfam" id="PF03372">
    <property type="entry name" value="Exo_endo_phos"/>
    <property type="match status" value="1"/>
</dbReference>
<comment type="caution">
    <text evidence="11">The sequence shown here is derived from an EMBL/GenBank/DDBJ whole genome shotgun (WGS) entry which is preliminary data.</text>
</comment>
<dbReference type="PANTHER" id="PTHR35891:SF2">
    <property type="entry name" value="THIOL:DISULFIDE INTERCHANGE PROTEIN DSBA"/>
    <property type="match status" value="1"/>
</dbReference>
<dbReference type="CDD" id="cd03019">
    <property type="entry name" value="DsbA_DsbA"/>
    <property type="match status" value="1"/>
</dbReference>
<dbReference type="InterPro" id="IPR036249">
    <property type="entry name" value="Thioredoxin-like_sf"/>
</dbReference>
<dbReference type="Gene3D" id="3.40.30.10">
    <property type="entry name" value="Glutaredoxin"/>
    <property type="match status" value="1"/>
</dbReference>
<proteinExistence type="inferred from homology"/>
<feature type="chain" id="PRO_5041405522" description="Thiol:disulfide interchange protein DsbA" evidence="9">
    <location>
        <begin position="23"/>
        <end position="525"/>
    </location>
</feature>
<evidence type="ECO:0000256" key="4">
    <source>
        <dbReference type="ARBA" id="ARBA00022729"/>
    </source>
</evidence>
<evidence type="ECO:0000256" key="6">
    <source>
        <dbReference type="ARBA" id="ARBA00023157"/>
    </source>
</evidence>
<dbReference type="EMBL" id="JAPDRN010000096">
    <property type="protein sequence ID" value="KAJ9624228.1"/>
    <property type="molecule type" value="Genomic_DNA"/>
</dbReference>
<gene>
    <name evidence="11" type="ORF">H2204_010935</name>
</gene>
<keyword evidence="4 9" id="KW-0732">Signal</keyword>
<evidence type="ECO:0000256" key="2">
    <source>
        <dbReference type="ARBA" id="ARBA00005791"/>
    </source>
</evidence>
<comment type="subcellular location">
    <subcellularLocation>
        <location evidence="1">Periplasm</location>
    </subcellularLocation>
</comment>
<dbReference type="GO" id="GO:0016491">
    <property type="term" value="F:oxidoreductase activity"/>
    <property type="evidence" value="ECO:0007669"/>
    <property type="project" value="InterPro"/>
</dbReference>
<evidence type="ECO:0000256" key="7">
    <source>
        <dbReference type="ARBA" id="ARBA00023284"/>
    </source>
</evidence>